<dbReference type="EMBL" id="FQVN01000003">
    <property type="protein sequence ID" value="SHF29852.1"/>
    <property type="molecule type" value="Genomic_DNA"/>
</dbReference>
<gene>
    <name evidence="2" type="ORF">SAMN05444320_103126</name>
</gene>
<protein>
    <recommendedName>
        <fullName evidence="4">Polyketide cyclase / dehydrase and lipid transport</fullName>
    </recommendedName>
</protein>
<evidence type="ECO:0000256" key="1">
    <source>
        <dbReference type="SAM" id="SignalP"/>
    </source>
</evidence>
<dbReference type="AlphaFoldDB" id="A0A1M5AIW6"/>
<feature type="chain" id="PRO_5039450374" description="Polyketide cyclase / dehydrase and lipid transport" evidence="1">
    <location>
        <begin position="31"/>
        <end position="202"/>
    </location>
</feature>
<sequence>MRNRTKRGRGWGRRLRWVAPLAAVAAVAVARAPARPLDRLAASVRGREVVTDWTVGEPLDAVYRYCRDACVLADLVTEIRRIERVDDRRMRVHLVGVNGVPLVVPVERTADRDQQLVAWRAGGHPGVGGVQLRLRPGPWPHTTRVHARMWWRPGRGLVRQFAGDPQRRLEDALHRMECALADRLADGEVAPLPPPVRSGRRR</sequence>
<evidence type="ECO:0000313" key="3">
    <source>
        <dbReference type="Proteomes" id="UP000184501"/>
    </source>
</evidence>
<evidence type="ECO:0000313" key="2">
    <source>
        <dbReference type="EMBL" id="SHF29852.1"/>
    </source>
</evidence>
<proteinExistence type="predicted"/>
<dbReference type="SUPFAM" id="SSF55961">
    <property type="entry name" value="Bet v1-like"/>
    <property type="match status" value="1"/>
</dbReference>
<evidence type="ECO:0008006" key="4">
    <source>
        <dbReference type="Google" id="ProtNLM"/>
    </source>
</evidence>
<keyword evidence="3" id="KW-1185">Reference proteome</keyword>
<keyword evidence="1" id="KW-0732">Signal</keyword>
<accession>A0A1M5AIW6</accession>
<reference evidence="2 3" key="1">
    <citation type="submission" date="2016-11" db="EMBL/GenBank/DDBJ databases">
        <authorList>
            <person name="Jaros S."/>
            <person name="Januszkiewicz K."/>
            <person name="Wedrychowicz H."/>
        </authorList>
    </citation>
    <scope>NUCLEOTIDE SEQUENCE [LARGE SCALE GENOMIC DNA]</scope>
    <source>
        <strain evidence="2 3">DSM 44523</strain>
    </source>
</reference>
<dbReference type="InterPro" id="IPR023393">
    <property type="entry name" value="START-like_dom_sf"/>
</dbReference>
<feature type="signal peptide" evidence="1">
    <location>
        <begin position="1"/>
        <end position="30"/>
    </location>
</feature>
<dbReference type="Proteomes" id="UP000184501">
    <property type="component" value="Unassembled WGS sequence"/>
</dbReference>
<name>A0A1M5AIW6_STRHI</name>
<dbReference type="Gene3D" id="3.30.530.20">
    <property type="match status" value="1"/>
</dbReference>
<organism evidence="2 3">
    <name type="scientific">Streptoalloteichus hindustanus</name>
    <dbReference type="NCBI Taxonomy" id="2017"/>
    <lineage>
        <taxon>Bacteria</taxon>
        <taxon>Bacillati</taxon>
        <taxon>Actinomycetota</taxon>
        <taxon>Actinomycetes</taxon>
        <taxon>Pseudonocardiales</taxon>
        <taxon>Pseudonocardiaceae</taxon>
        <taxon>Streptoalloteichus</taxon>
    </lineage>
</organism>